<protein>
    <submittedName>
        <fullName evidence="1">Uncharacterized protein</fullName>
    </submittedName>
</protein>
<dbReference type="Proteomes" id="UP001064048">
    <property type="component" value="Chromosome 24"/>
</dbReference>
<evidence type="ECO:0000313" key="2">
    <source>
        <dbReference type="Proteomes" id="UP001064048"/>
    </source>
</evidence>
<evidence type="ECO:0000313" key="1">
    <source>
        <dbReference type="EMBL" id="KAI8432591.1"/>
    </source>
</evidence>
<dbReference type="EMBL" id="CM046124">
    <property type="protein sequence ID" value="KAI8432591.1"/>
    <property type="molecule type" value="Genomic_DNA"/>
</dbReference>
<sequence length="781" mass="90119">MKSKDTEKNDNTTDSNITEANRNKALVRRLQRRWAYQRQLYEEKINKMKKEIQSLKKKCKRYIQKNKKLVAHVDELKLKAPEPQIQDWKEMTPLTKSNSFIEQNLPNISEEEKGKVKKQLLTHHVLINAIQDTYENTQSNKERNTLKKIIGNKYIKKYNKKIEITTSVFGLKGRARQQKTTIRKNRIIISEIVKFYNRDDVSRATAGKKEFKTKGKIKDKRRYLLNTIKELYKKYRTEGGRAKSTAFKKYRPFHVLQPKLSSRETCGCIKHENFSIKVATLNSLGMLKTKNSNEILLNVVCDLESKACAYGECSTCVNKFMKFDEDDRDMNEIVKWNEFSMQTHEYINKNDGKTMTTKKMVKKEIQDKLQTLTESFNQELKDIKKHIFNIKHQCAHYLSCIKNLKATEVAIHIDFSENYVCKLATEVQSMHFGASKSQGAADGVGGGLKRRLDDNVKHGIDIPDAYTAYTCLKNSDTTVMTFYINEDDIAEYSIEEVLTPVPQTMNLHQISNSESNYEIRFRSLSCFCGDSRGYCQCFDVRRHRLVKVTKTNENDKKIKASHLKRKINEDADISKQHKRNKKAKVTILSDIRFQPENTSFENISFDNPVPSTSNIRKKPKCMQKNQKYLDESSSDENDDYSVYDSSTEDCYEEILSFDEGIEANTENENKNIINTDTNEDEKQNTEKKSDDTSTKGILNDAKTPHHVNVEKIDHCIPVNNSTAGTEKENIQYDTETEANDETKQVPINMNDSVILLKITYSAENLAITSGSCPMSATFVDI</sequence>
<organism evidence="1 2">
    <name type="scientific">Choristoneura fumiferana</name>
    <name type="common">Spruce budworm moth</name>
    <name type="synonym">Archips fumiferana</name>
    <dbReference type="NCBI Taxonomy" id="7141"/>
    <lineage>
        <taxon>Eukaryota</taxon>
        <taxon>Metazoa</taxon>
        <taxon>Ecdysozoa</taxon>
        <taxon>Arthropoda</taxon>
        <taxon>Hexapoda</taxon>
        <taxon>Insecta</taxon>
        <taxon>Pterygota</taxon>
        <taxon>Neoptera</taxon>
        <taxon>Endopterygota</taxon>
        <taxon>Lepidoptera</taxon>
        <taxon>Glossata</taxon>
        <taxon>Ditrysia</taxon>
        <taxon>Tortricoidea</taxon>
        <taxon>Tortricidae</taxon>
        <taxon>Tortricinae</taxon>
        <taxon>Choristoneura</taxon>
    </lineage>
</organism>
<accession>A0ACC0K854</accession>
<keyword evidence="2" id="KW-1185">Reference proteome</keyword>
<comment type="caution">
    <text evidence="1">The sequence shown here is derived from an EMBL/GenBank/DDBJ whole genome shotgun (WGS) entry which is preliminary data.</text>
</comment>
<name>A0ACC0K854_CHOFU</name>
<gene>
    <name evidence="1" type="ORF">MSG28_013578</name>
</gene>
<proteinExistence type="predicted"/>
<reference evidence="1 2" key="1">
    <citation type="journal article" date="2022" name="Genome Biol. Evol.">
        <title>The Spruce Budworm Genome: Reconstructing the Evolutionary History of Antifreeze Proteins.</title>
        <authorList>
            <person name="Beliveau C."/>
            <person name="Gagne P."/>
            <person name="Picq S."/>
            <person name="Vernygora O."/>
            <person name="Keeling C.I."/>
            <person name="Pinkney K."/>
            <person name="Doucet D."/>
            <person name="Wen F."/>
            <person name="Johnston J.S."/>
            <person name="Maaroufi H."/>
            <person name="Boyle B."/>
            <person name="Laroche J."/>
            <person name="Dewar K."/>
            <person name="Juretic N."/>
            <person name="Blackburn G."/>
            <person name="Nisole A."/>
            <person name="Brunet B."/>
            <person name="Brandao M."/>
            <person name="Lumley L."/>
            <person name="Duan J."/>
            <person name="Quan G."/>
            <person name="Lucarotti C.J."/>
            <person name="Roe A.D."/>
            <person name="Sperling F.A.H."/>
            <person name="Levesque R.C."/>
            <person name="Cusson M."/>
        </authorList>
    </citation>
    <scope>NUCLEOTIDE SEQUENCE [LARGE SCALE GENOMIC DNA]</scope>
    <source>
        <strain evidence="1">Glfc:IPQL:Cfum</strain>
    </source>
</reference>